<protein>
    <submittedName>
        <fullName evidence="2">Uncharacterized protein</fullName>
    </submittedName>
</protein>
<name>A0AAD3TKJ5_NEPGR</name>
<proteinExistence type="predicted"/>
<organism evidence="2 3">
    <name type="scientific">Nepenthes gracilis</name>
    <name type="common">Slender pitcher plant</name>
    <dbReference type="NCBI Taxonomy" id="150966"/>
    <lineage>
        <taxon>Eukaryota</taxon>
        <taxon>Viridiplantae</taxon>
        <taxon>Streptophyta</taxon>
        <taxon>Embryophyta</taxon>
        <taxon>Tracheophyta</taxon>
        <taxon>Spermatophyta</taxon>
        <taxon>Magnoliopsida</taxon>
        <taxon>eudicotyledons</taxon>
        <taxon>Gunneridae</taxon>
        <taxon>Pentapetalae</taxon>
        <taxon>Caryophyllales</taxon>
        <taxon>Nepenthaceae</taxon>
        <taxon>Nepenthes</taxon>
    </lineage>
</organism>
<accession>A0AAD3TKJ5</accession>
<gene>
    <name evidence="2" type="ORF">Nepgr_032737</name>
</gene>
<dbReference type="EMBL" id="BSYO01000039">
    <property type="protein sequence ID" value="GMH30894.1"/>
    <property type="molecule type" value="Genomic_DNA"/>
</dbReference>
<dbReference type="Proteomes" id="UP001279734">
    <property type="component" value="Unassembled WGS sequence"/>
</dbReference>
<comment type="caution">
    <text evidence="2">The sequence shown here is derived from an EMBL/GenBank/DDBJ whole genome shotgun (WGS) entry which is preliminary data.</text>
</comment>
<evidence type="ECO:0000256" key="1">
    <source>
        <dbReference type="SAM" id="MobiDB-lite"/>
    </source>
</evidence>
<dbReference type="AlphaFoldDB" id="A0AAD3TKJ5"/>
<keyword evidence="3" id="KW-1185">Reference proteome</keyword>
<evidence type="ECO:0000313" key="3">
    <source>
        <dbReference type="Proteomes" id="UP001279734"/>
    </source>
</evidence>
<feature type="region of interest" description="Disordered" evidence="1">
    <location>
        <begin position="34"/>
        <end position="61"/>
    </location>
</feature>
<evidence type="ECO:0000313" key="2">
    <source>
        <dbReference type="EMBL" id="GMH30894.1"/>
    </source>
</evidence>
<reference evidence="2" key="1">
    <citation type="submission" date="2023-05" db="EMBL/GenBank/DDBJ databases">
        <title>Nepenthes gracilis genome sequencing.</title>
        <authorList>
            <person name="Fukushima K."/>
        </authorList>
    </citation>
    <scope>NUCLEOTIDE SEQUENCE</scope>
    <source>
        <strain evidence="2">SING2019-196</strain>
    </source>
</reference>
<sequence>MFARVDREILRLCLHHSNPVTPFVSLSLPPSQKSNAVGTKRTAEERENWAAADGESMKGQPAIGLRATLRRRVLQSLHSHFPLPCPFLRFFPSSAASIVALSPLGEGQGARQRSLFRSSAMEICGQNGVNINGPQ</sequence>